<organism evidence="1 2">
    <name type="scientific">Solitalea koreensis</name>
    <dbReference type="NCBI Taxonomy" id="543615"/>
    <lineage>
        <taxon>Bacteria</taxon>
        <taxon>Pseudomonadati</taxon>
        <taxon>Bacteroidota</taxon>
        <taxon>Sphingobacteriia</taxon>
        <taxon>Sphingobacteriales</taxon>
        <taxon>Sphingobacteriaceae</taxon>
        <taxon>Solitalea</taxon>
    </lineage>
</organism>
<dbReference type="Proteomes" id="UP000315971">
    <property type="component" value="Unassembled WGS sequence"/>
</dbReference>
<sequence>MNTQSTLELLWQLKLHGMAGCYQAVLEQPLHQQPEPHLLLGMLVEEELQQRQMARMDLYLLSTLIQIMLPCIARTAKLLPQKRTTKGTTHPTLRWPVHR</sequence>
<proteinExistence type="predicted"/>
<dbReference type="EMBL" id="FXSZ01000014">
    <property type="protein sequence ID" value="SMO82305.1"/>
    <property type="molecule type" value="Genomic_DNA"/>
</dbReference>
<reference evidence="1 2" key="1">
    <citation type="submission" date="2017-05" db="EMBL/GenBank/DDBJ databases">
        <authorList>
            <person name="Varghese N."/>
            <person name="Submissions S."/>
        </authorList>
    </citation>
    <scope>NUCLEOTIDE SEQUENCE [LARGE SCALE GENOMIC DNA]</scope>
    <source>
        <strain evidence="1 2">DSM 21342</strain>
    </source>
</reference>
<evidence type="ECO:0000313" key="2">
    <source>
        <dbReference type="Proteomes" id="UP000315971"/>
    </source>
</evidence>
<protein>
    <submittedName>
        <fullName evidence="1">Uncharacterized protein</fullName>
    </submittedName>
</protein>
<name>A0A521EEI2_9SPHI</name>
<evidence type="ECO:0000313" key="1">
    <source>
        <dbReference type="EMBL" id="SMO82305.1"/>
    </source>
</evidence>
<dbReference type="AlphaFoldDB" id="A0A521EEI2"/>
<accession>A0A521EEI2</accession>
<dbReference type="RefSeq" id="WP_221929069.1">
    <property type="nucleotide sequence ID" value="NZ_FXSZ01000014.1"/>
</dbReference>
<keyword evidence="2" id="KW-1185">Reference proteome</keyword>
<gene>
    <name evidence="1" type="ORF">SAMN06265350_1148</name>
</gene>